<dbReference type="KEGG" id="aee:IM676_01800"/>
<keyword evidence="2" id="KW-1185">Reference proteome</keyword>
<dbReference type="EMBL" id="CP063311">
    <property type="protein sequence ID" value="QOV23115.1"/>
    <property type="molecule type" value="Genomic_DNA"/>
</dbReference>
<proteinExistence type="predicted"/>
<name>A0A7S6TZK6_9CYAN</name>
<dbReference type="Proteomes" id="UP000593846">
    <property type="component" value="Chromosome"/>
</dbReference>
<dbReference type="RefSeq" id="WP_200988718.1">
    <property type="nucleotide sequence ID" value="NZ_CP063311.1"/>
</dbReference>
<evidence type="ECO:0000313" key="2">
    <source>
        <dbReference type="Proteomes" id="UP000593846"/>
    </source>
</evidence>
<sequence>MSHHLPHTRIPAPCIVNTGIIVNKLDMRRLLSDLGRVHYIYTQQGKLQSEGEGDVMEVFVNPLRSTVVANCALYLNLDSFDYLEVKQSPQQETFFDLCQEDRFLRLIPLSTPLQERKKRGLNFNAMEAMMEEVFSAKWDALDDDASDCF</sequence>
<organism evidence="1 2">
    <name type="scientific">Anabaenopsis elenkinii CCIBt3563</name>
    <dbReference type="NCBI Taxonomy" id="2779889"/>
    <lineage>
        <taxon>Bacteria</taxon>
        <taxon>Bacillati</taxon>
        <taxon>Cyanobacteriota</taxon>
        <taxon>Cyanophyceae</taxon>
        <taxon>Nostocales</taxon>
        <taxon>Nodulariaceae</taxon>
        <taxon>Anabaenopsis</taxon>
    </lineage>
</organism>
<protein>
    <submittedName>
        <fullName evidence="1">Uncharacterized protein</fullName>
    </submittedName>
</protein>
<evidence type="ECO:0000313" key="1">
    <source>
        <dbReference type="EMBL" id="QOV23115.1"/>
    </source>
</evidence>
<accession>A0A7S6TZK6</accession>
<dbReference type="AlphaFoldDB" id="A0A7S6TZK6"/>
<reference evidence="2" key="1">
    <citation type="submission" date="2020-10" db="EMBL/GenBank/DDBJ databases">
        <title>Genome-based taxonomic classification of the species Anabaenopsis elenkinii.</title>
        <authorList>
            <person name="Delbaje E."/>
            <person name="Andreote A.P.D."/>
            <person name="Pellegrinetti T.A."/>
            <person name="Cruz R.B."/>
            <person name="Branco L.H.Z."/>
            <person name="Fiore M.F."/>
        </authorList>
    </citation>
    <scope>NUCLEOTIDE SEQUENCE [LARGE SCALE GENOMIC DNA]</scope>
    <source>
        <strain evidence="2">CCIBt3563</strain>
    </source>
</reference>
<gene>
    <name evidence="1" type="ORF">IM676_01800</name>
</gene>